<dbReference type="AlphaFoldDB" id="A0A2P8GIV2"/>
<reference evidence="3 4" key="1">
    <citation type="submission" date="2018-03" db="EMBL/GenBank/DDBJ databases">
        <title>Genomic Encyclopedia of Archaeal and Bacterial Type Strains, Phase II (KMG-II): from individual species to whole genera.</title>
        <authorList>
            <person name="Goeker M."/>
        </authorList>
    </citation>
    <scope>NUCLEOTIDE SEQUENCE [LARGE SCALE GENOMIC DNA]</scope>
    <source>
        <strain evidence="3 4">DSM 29057</strain>
    </source>
</reference>
<feature type="transmembrane region" description="Helical" evidence="1">
    <location>
        <begin position="137"/>
        <end position="161"/>
    </location>
</feature>
<dbReference type="PANTHER" id="PTHR34220:SF7">
    <property type="entry name" value="SENSOR HISTIDINE KINASE YPDA"/>
    <property type="match status" value="1"/>
</dbReference>
<dbReference type="OrthoDB" id="927174at2"/>
<dbReference type="GO" id="GO:0016020">
    <property type="term" value="C:membrane"/>
    <property type="evidence" value="ECO:0007669"/>
    <property type="project" value="InterPro"/>
</dbReference>
<feature type="transmembrane region" description="Helical" evidence="1">
    <location>
        <begin position="96"/>
        <end position="117"/>
    </location>
</feature>
<gene>
    <name evidence="3" type="ORF">CLV60_101264</name>
</gene>
<name>A0A2P8GIV2_9BACT</name>
<keyword evidence="1" id="KW-0812">Transmembrane</keyword>
<protein>
    <submittedName>
        <fullName evidence="3">Histidine kinase</fullName>
    </submittedName>
</protein>
<dbReference type="PANTHER" id="PTHR34220">
    <property type="entry name" value="SENSOR HISTIDINE KINASE YPDA"/>
    <property type="match status" value="1"/>
</dbReference>
<organism evidence="3 4">
    <name type="scientific">Dyadobacter jiangsuensis</name>
    <dbReference type="NCBI Taxonomy" id="1591085"/>
    <lineage>
        <taxon>Bacteria</taxon>
        <taxon>Pseudomonadati</taxon>
        <taxon>Bacteroidota</taxon>
        <taxon>Cytophagia</taxon>
        <taxon>Cytophagales</taxon>
        <taxon>Spirosomataceae</taxon>
        <taxon>Dyadobacter</taxon>
    </lineage>
</organism>
<dbReference type="InterPro" id="IPR010559">
    <property type="entry name" value="Sig_transdc_His_kin_internal"/>
</dbReference>
<accession>A0A2P8GIV2</accession>
<keyword evidence="3" id="KW-0418">Kinase</keyword>
<proteinExistence type="predicted"/>
<dbReference type="GO" id="GO:0000155">
    <property type="term" value="F:phosphorelay sensor kinase activity"/>
    <property type="evidence" value="ECO:0007669"/>
    <property type="project" value="InterPro"/>
</dbReference>
<feature type="domain" description="Signal transduction histidine kinase internal region" evidence="2">
    <location>
        <begin position="181"/>
        <end position="258"/>
    </location>
</feature>
<dbReference type="Pfam" id="PF06580">
    <property type="entry name" value="His_kinase"/>
    <property type="match status" value="1"/>
</dbReference>
<feature type="transmembrane region" description="Helical" evidence="1">
    <location>
        <begin position="54"/>
        <end position="75"/>
    </location>
</feature>
<dbReference type="RefSeq" id="WP_106593574.1">
    <property type="nucleotide sequence ID" value="NZ_PYAS01000001.1"/>
</dbReference>
<keyword evidence="3" id="KW-0808">Transferase</keyword>
<evidence type="ECO:0000256" key="1">
    <source>
        <dbReference type="SAM" id="Phobius"/>
    </source>
</evidence>
<feature type="transmembrane region" description="Helical" evidence="1">
    <location>
        <begin position="15"/>
        <end position="34"/>
    </location>
</feature>
<dbReference type="InterPro" id="IPR050640">
    <property type="entry name" value="Bact_2-comp_sensor_kinase"/>
</dbReference>
<sequence length="364" mass="42130">MTNGRDAYFLNNKGIRILVAVLAFLASYLVSYILDPFAAYWQDYFEREPLLILGDWLVSFLYCLSISEINIAIGMRLNRLMSWKEHPGKRLFLETCFNLIAVLLLNLLINIAFIYLSDEKQLLLLESGLTIEETRGIIQWMVVSTIIAIMVMGINIGNYLIMNWRNEAIQVAQLNQAAMEAELQSLKLQIDPHFVFNNLSVLSELILEDQQLGYEYAENFSRIYRYMLVNSKKDVIPLEDELKFLNSYMFLIEHRFGEGVSFEIDVDPAHRHLLMPPLTLQLLVENALKHNRTSKKEPLVVRIFSNEEKELIVENTLLPLEKPIQSSGIGIANIVRRFNLLSHRQPVIETDERTFKVIIPLIKI</sequence>
<evidence type="ECO:0000259" key="2">
    <source>
        <dbReference type="Pfam" id="PF06580"/>
    </source>
</evidence>
<keyword evidence="1" id="KW-1133">Transmembrane helix</keyword>
<keyword evidence="1" id="KW-0472">Membrane</keyword>
<evidence type="ECO:0000313" key="4">
    <source>
        <dbReference type="Proteomes" id="UP000241964"/>
    </source>
</evidence>
<dbReference type="Proteomes" id="UP000241964">
    <property type="component" value="Unassembled WGS sequence"/>
</dbReference>
<evidence type="ECO:0000313" key="3">
    <source>
        <dbReference type="EMBL" id="PSL33895.1"/>
    </source>
</evidence>
<keyword evidence="4" id="KW-1185">Reference proteome</keyword>
<dbReference type="EMBL" id="PYAS01000001">
    <property type="protein sequence ID" value="PSL33895.1"/>
    <property type="molecule type" value="Genomic_DNA"/>
</dbReference>
<comment type="caution">
    <text evidence="3">The sequence shown here is derived from an EMBL/GenBank/DDBJ whole genome shotgun (WGS) entry which is preliminary data.</text>
</comment>